<evidence type="ECO:0000313" key="2">
    <source>
        <dbReference type="EMBL" id="MFC4493747.1"/>
    </source>
</evidence>
<name>A0ABV9A1B8_9ACTN</name>
<keyword evidence="1" id="KW-0732">Signal</keyword>
<organism evidence="2 3">
    <name type="scientific">Streptomyces ovatisporus</name>
    <dbReference type="NCBI Taxonomy" id="1128682"/>
    <lineage>
        <taxon>Bacteria</taxon>
        <taxon>Bacillati</taxon>
        <taxon>Actinomycetota</taxon>
        <taxon>Actinomycetes</taxon>
        <taxon>Kitasatosporales</taxon>
        <taxon>Streptomycetaceae</taxon>
        <taxon>Streptomyces</taxon>
    </lineage>
</organism>
<dbReference type="EMBL" id="JBHSFH010000004">
    <property type="protein sequence ID" value="MFC4493747.1"/>
    <property type="molecule type" value="Genomic_DNA"/>
</dbReference>
<accession>A0ABV9A1B8</accession>
<feature type="chain" id="PRO_5045888495" description="Secreted protein" evidence="1">
    <location>
        <begin position="31"/>
        <end position="113"/>
    </location>
</feature>
<sequence length="113" mass="11905">MSPRKILFTVTTAYLCLFGSVVGTSGVAAAAPNSVASAEYCPIYETLEEDAVVRENPDTNSVVRKEKRAGDLISFPCEGPVAVLDPESGVSFVPVECGCAADGEGWIRQDAFS</sequence>
<keyword evidence="3" id="KW-1185">Reference proteome</keyword>
<evidence type="ECO:0000313" key="3">
    <source>
        <dbReference type="Proteomes" id="UP001595997"/>
    </source>
</evidence>
<reference evidence="3" key="1">
    <citation type="journal article" date="2019" name="Int. J. Syst. Evol. Microbiol.">
        <title>The Global Catalogue of Microorganisms (GCM) 10K type strain sequencing project: providing services to taxonomists for standard genome sequencing and annotation.</title>
        <authorList>
            <consortium name="The Broad Institute Genomics Platform"/>
            <consortium name="The Broad Institute Genome Sequencing Center for Infectious Disease"/>
            <person name="Wu L."/>
            <person name="Ma J."/>
        </authorList>
    </citation>
    <scope>NUCLEOTIDE SEQUENCE [LARGE SCALE GENOMIC DNA]</scope>
    <source>
        <strain evidence="3">CGMCC 4.7357</strain>
    </source>
</reference>
<comment type="caution">
    <text evidence="2">The sequence shown here is derived from an EMBL/GenBank/DDBJ whole genome shotgun (WGS) entry which is preliminary data.</text>
</comment>
<dbReference type="Proteomes" id="UP001595997">
    <property type="component" value="Unassembled WGS sequence"/>
</dbReference>
<feature type="signal peptide" evidence="1">
    <location>
        <begin position="1"/>
        <end position="30"/>
    </location>
</feature>
<protein>
    <recommendedName>
        <fullName evidence="4">Secreted protein</fullName>
    </recommendedName>
</protein>
<gene>
    <name evidence="2" type="ORF">ACFPA8_06300</name>
</gene>
<dbReference type="RefSeq" id="WP_386443529.1">
    <property type="nucleotide sequence ID" value="NZ_JBHSFH010000004.1"/>
</dbReference>
<evidence type="ECO:0008006" key="4">
    <source>
        <dbReference type="Google" id="ProtNLM"/>
    </source>
</evidence>
<proteinExistence type="predicted"/>
<evidence type="ECO:0000256" key="1">
    <source>
        <dbReference type="SAM" id="SignalP"/>
    </source>
</evidence>